<evidence type="ECO:0000256" key="9">
    <source>
        <dbReference type="SAM" id="Coils"/>
    </source>
</evidence>
<dbReference type="eggNOG" id="COG4191">
    <property type="taxonomic scope" value="Bacteria"/>
</dbReference>
<evidence type="ECO:0000256" key="1">
    <source>
        <dbReference type="ARBA" id="ARBA00000085"/>
    </source>
</evidence>
<dbReference type="RefSeq" id="WP_014828748.1">
    <property type="nucleotide sequence ID" value="NC_018068.1"/>
</dbReference>
<name>I4DAD7_DESAJ</name>
<dbReference type="HOGENOM" id="CLU_000445_114_39_9"/>
<keyword evidence="3" id="KW-0597">Phosphoprotein</keyword>
<keyword evidence="4" id="KW-0808">Transferase</keyword>
<protein>
    <recommendedName>
        <fullName evidence="2">histidine kinase</fullName>
        <ecNumber evidence="2">2.7.13.3</ecNumber>
    </recommendedName>
</protein>
<evidence type="ECO:0000256" key="10">
    <source>
        <dbReference type="SAM" id="Phobius"/>
    </source>
</evidence>
<keyword evidence="7" id="KW-0067">ATP-binding</keyword>
<dbReference type="InterPro" id="IPR036890">
    <property type="entry name" value="HATPase_C_sf"/>
</dbReference>
<dbReference type="PANTHER" id="PTHR43065">
    <property type="entry name" value="SENSOR HISTIDINE KINASE"/>
    <property type="match status" value="1"/>
</dbReference>
<keyword evidence="13" id="KW-1185">Reference proteome</keyword>
<dbReference type="SMART" id="SM00388">
    <property type="entry name" value="HisKA"/>
    <property type="match status" value="1"/>
</dbReference>
<keyword evidence="9" id="KW-0175">Coiled coil</keyword>
<keyword evidence="10" id="KW-1133">Transmembrane helix</keyword>
<evidence type="ECO:0000313" key="12">
    <source>
        <dbReference type="EMBL" id="AFM42761.1"/>
    </source>
</evidence>
<dbReference type="GO" id="GO:0005524">
    <property type="term" value="F:ATP binding"/>
    <property type="evidence" value="ECO:0007669"/>
    <property type="project" value="UniProtKB-KW"/>
</dbReference>
<evidence type="ECO:0000256" key="2">
    <source>
        <dbReference type="ARBA" id="ARBA00012438"/>
    </source>
</evidence>
<dbReference type="EMBL" id="CP003639">
    <property type="protein sequence ID" value="AFM42761.1"/>
    <property type="molecule type" value="Genomic_DNA"/>
</dbReference>
<dbReference type="InterPro" id="IPR003594">
    <property type="entry name" value="HATPase_dom"/>
</dbReference>
<dbReference type="PRINTS" id="PR00344">
    <property type="entry name" value="BCTRLSENSOR"/>
</dbReference>
<keyword evidence="10" id="KW-0812">Transmembrane</keyword>
<dbReference type="PROSITE" id="PS50109">
    <property type="entry name" value="HIS_KIN"/>
    <property type="match status" value="1"/>
</dbReference>
<dbReference type="STRING" id="646529.Desaci_3883"/>
<dbReference type="SMART" id="SM00387">
    <property type="entry name" value="HATPase_c"/>
    <property type="match status" value="1"/>
</dbReference>
<dbReference type="Gene3D" id="3.30.565.10">
    <property type="entry name" value="Histidine kinase-like ATPase, C-terminal domain"/>
    <property type="match status" value="1"/>
</dbReference>
<feature type="domain" description="Histidine kinase" evidence="11">
    <location>
        <begin position="166"/>
        <end position="374"/>
    </location>
</feature>
<feature type="transmembrane region" description="Helical" evidence="10">
    <location>
        <begin position="66"/>
        <end position="86"/>
    </location>
</feature>
<dbReference type="Gene3D" id="1.10.287.130">
    <property type="match status" value="1"/>
</dbReference>
<feature type="transmembrane region" description="Helical" evidence="10">
    <location>
        <begin position="40"/>
        <end position="59"/>
    </location>
</feature>
<evidence type="ECO:0000256" key="7">
    <source>
        <dbReference type="ARBA" id="ARBA00022840"/>
    </source>
</evidence>
<dbReference type="InterPro" id="IPR004358">
    <property type="entry name" value="Sig_transdc_His_kin-like_C"/>
</dbReference>
<dbReference type="Pfam" id="PF00512">
    <property type="entry name" value="HisKA"/>
    <property type="match status" value="1"/>
</dbReference>
<dbReference type="InterPro" id="IPR036097">
    <property type="entry name" value="HisK_dim/P_sf"/>
</dbReference>
<accession>I4DAD7</accession>
<feature type="transmembrane region" description="Helical" evidence="10">
    <location>
        <begin position="92"/>
        <end position="112"/>
    </location>
</feature>
<dbReference type="OrthoDB" id="9764522at2"/>
<keyword evidence="8" id="KW-0902">Two-component regulatory system</keyword>
<keyword evidence="5" id="KW-0547">Nucleotide-binding</keyword>
<evidence type="ECO:0000259" key="11">
    <source>
        <dbReference type="PROSITE" id="PS50109"/>
    </source>
</evidence>
<reference evidence="12 13" key="1">
    <citation type="journal article" date="2012" name="J. Bacteriol.">
        <title>Complete genome sequences of Desulfosporosinus orientis DSM765T, Desulfosporosinus youngiae DSM17734T, Desulfosporosinus meridiei DSM13257T, and Desulfosporosinus acidiphilus DSM22704T.</title>
        <authorList>
            <person name="Pester M."/>
            <person name="Brambilla E."/>
            <person name="Alazard D."/>
            <person name="Rattei T."/>
            <person name="Weinmaier T."/>
            <person name="Han J."/>
            <person name="Lucas S."/>
            <person name="Lapidus A."/>
            <person name="Cheng J.F."/>
            <person name="Goodwin L."/>
            <person name="Pitluck S."/>
            <person name="Peters L."/>
            <person name="Ovchinnikova G."/>
            <person name="Teshima H."/>
            <person name="Detter J.C."/>
            <person name="Han C.S."/>
            <person name="Tapia R."/>
            <person name="Land M.L."/>
            <person name="Hauser L."/>
            <person name="Kyrpides N.C."/>
            <person name="Ivanova N.N."/>
            <person name="Pagani I."/>
            <person name="Huntmann M."/>
            <person name="Wei C.L."/>
            <person name="Davenport K.W."/>
            <person name="Daligault H."/>
            <person name="Chain P.S."/>
            <person name="Chen A."/>
            <person name="Mavromatis K."/>
            <person name="Markowitz V."/>
            <person name="Szeto E."/>
            <person name="Mikhailova N."/>
            <person name="Pati A."/>
            <person name="Wagner M."/>
            <person name="Woyke T."/>
            <person name="Ollivier B."/>
            <person name="Klenk H.P."/>
            <person name="Spring S."/>
            <person name="Loy A."/>
        </authorList>
    </citation>
    <scope>NUCLEOTIDE SEQUENCE [LARGE SCALE GENOMIC DNA]</scope>
    <source>
        <strain evidence="13">DSM 22704 / JCM 16185 / SJ4</strain>
    </source>
</reference>
<dbReference type="SUPFAM" id="SSF47384">
    <property type="entry name" value="Homodimeric domain of signal transducing histidine kinase"/>
    <property type="match status" value="1"/>
</dbReference>
<dbReference type="CDD" id="cd00082">
    <property type="entry name" value="HisKA"/>
    <property type="match status" value="1"/>
</dbReference>
<gene>
    <name evidence="12" type="ordered locus">Desaci_3883</name>
</gene>
<feature type="coiled-coil region" evidence="9">
    <location>
        <begin position="130"/>
        <end position="157"/>
    </location>
</feature>
<dbReference type="PANTHER" id="PTHR43065:SF10">
    <property type="entry name" value="PEROXIDE STRESS-ACTIVATED HISTIDINE KINASE MAK3"/>
    <property type="match status" value="1"/>
</dbReference>
<feature type="transmembrane region" description="Helical" evidence="10">
    <location>
        <begin position="12"/>
        <end position="34"/>
    </location>
</feature>
<organism evidence="12 13">
    <name type="scientific">Desulfosporosinus acidiphilus (strain DSM 22704 / JCM 16185 / SJ4)</name>
    <dbReference type="NCBI Taxonomy" id="646529"/>
    <lineage>
        <taxon>Bacteria</taxon>
        <taxon>Bacillati</taxon>
        <taxon>Bacillota</taxon>
        <taxon>Clostridia</taxon>
        <taxon>Eubacteriales</taxon>
        <taxon>Desulfitobacteriaceae</taxon>
        <taxon>Desulfosporosinus</taxon>
    </lineage>
</organism>
<evidence type="ECO:0000256" key="3">
    <source>
        <dbReference type="ARBA" id="ARBA00022553"/>
    </source>
</evidence>
<dbReference type="CDD" id="cd00075">
    <property type="entry name" value="HATPase"/>
    <property type="match status" value="1"/>
</dbReference>
<evidence type="ECO:0000256" key="4">
    <source>
        <dbReference type="ARBA" id="ARBA00022679"/>
    </source>
</evidence>
<proteinExistence type="predicted"/>
<dbReference type="AlphaFoldDB" id="I4DAD7"/>
<dbReference type="Pfam" id="PF02518">
    <property type="entry name" value="HATPase_c"/>
    <property type="match status" value="1"/>
</dbReference>
<comment type="catalytic activity">
    <reaction evidence="1">
        <text>ATP + protein L-histidine = ADP + protein N-phospho-L-histidine.</text>
        <dbReference type="EC" id="2.7.13.3"/>
    </reaction>
</comment>
<evidence type="ECO:0000256" key="8">
    <source>
        <dbReference type="ARBA" id="ARBA00023012"/>
    </source>
</evidence>
<evidence type="ECO:0000313" key="13">
    <source>
        <dbReference type="Proteomes" id="UP000002892"/>
    </source>
</evidence>
<dbReference type="EC" id="2.7.13.3" evidence="2"/>
<evidence type="ECO:0000256" key="5">
    <source>
        <dbReference type="ARBA" id="ARBA00022741"/>
    </source>
</evidence>
<dbReference type="KEGG" id="dai:Desaci_3883"/>
<keyword evidence="10" id="KW-0472">Membrane</keyword>
<keyword evidence="6 12" id="KW-0418">Kinase</keyword>
<dbReference type="InterPro" id="IPR005467">
    <property type="entry name" value="His_kinase_dom"/>
</dbReference>
<sequence length="390" mass="44113">MLNHEFPNQNQARTLFDLIAIGLIVAILTAIHYTNYHYETNYHILLQFAYYLPVIYAAMRFGPTGGILSGLLITLLILPFMTHFHAMNPSAIYTQWVEICLINVIGWLTGFLTGQERRAKRKYHIALTVQKELVEKLKQEGSERERLEGEIRQTERLTALGHMSAGLAHEIRNPLGIMKVSIQLLAQEKSDDGVVSEYCRVMLEECERLNRLVSEFLTFARPREPVRELVTLGKLLDEGVTLIQPALRQHNIELMQARSQVNDQEVEVDPDQMKQVILNILLNAIDAQREGGVIRLEGVQQKGFVGFVVSDEGPGILPDAMPYIYDPFFTTKEKGTGLGLSVVHRILDQHGGKISAENRRERGVQLEILLPLSSERGMHEAITISGLRSR</sequence>
<dbReference type="Proteomes" id="UP000002892">
    <property type="component" value="Chromosome"/>
</dbReference>
<evidence type="ECO:0000256" key="6">
    <source>
        <dbReference type="ARBA" id="ARBA00022777"/>
    </source>
</evidence>
<dbReference type="GO" id="GO:0000155">
    <property type="term" value="F:phosphorelay sensor kinase activity"/>
    <property type="evidence" value="ECO:0007669"/>
    <property type="project" value="InterPro"/>
</dbReference>
<dbReference type="SUPFAM" id="SSF55874">
    <property type="entry name" value="ATPase domain of HSP90 chaperone/DNA topoisomerase II/histidine kinase"/>
    <property type="match status" value="1"/>
</dbReference>
<dbReference type="InterPro" id="IPR003661">
    <property type="entry name" value="HisK_dim/P_dom"/>
</dbReference>